<dbReference type="Pfam" id="PF00072">
    <property type="entry name" value="Response_reg"/>
    <property type="match status" value="1"/>
</dbReference>
<evidence type="ECO:0000313" key="5">
    <source>
        <dbReference type="Proteomes" id="UP000197535"/>
    </source>
</evidence>
<keyword evidence="1 2" id="KW-0597">Phosphoprotein</keyword>
<dbReference type="Proteomes" id="UP000197535">
    <property type="component" value="Unassembled WGS sequence"/>
</dbReference>
<dbReference type="PROSITE" id="PS50110">
    <property type="entry name" value="RESPONSE_REGULATORY"/>
    <property type="match status" value="1"/>
</dbReference>
<evidence type="ECO:0000256" key="1">
    <source>
        <dbReference type="ARBA" id="ARBA00022553"/>
    </source>
</evidence>
<dbReference type="InterPro" id="IPR001789">
    <property type="entry name" value="Sig_transdc_resp-reg_receiver"/>
</dbReference>
<reference evidence="4 5" key="1">
    <citation type="submission" date="2016-02" db="EMBL/GenBank/DDBJ databases">
        <authorList>
            <person name="Wen L."/>
            <person name="He K."/>
            <person name="Yang H."/>
        </authorList>
    </citation>
    <scope>NUCLEOTIDE SEQUENCE [LARGE SCALE GENOMIC DNA]</scope>
    <source>
        <strain evidence="4 5">TSA40</strain>
    </source>
</reference>
<gene>
    <name evidence="4" type="ORF">AYR66_19940</name>
</gene>
<feature type="domain" description="Response regulatory" evidence="3">
    <location>
        <begin position="5"/>
        <end position="121"/>
    </location>
</feature>
<dbReference type="AlphaFoldDB" id="A0A254TGZ1"/>
<accession>A0A254TGZ1</accession>
<dbReference type="RefSeq" id="WP_088708274.1">
    <property type="nucleotide sequence ID" value="NZ_LSTO01000001.1"/>
</dbReference>
<dbReference type="OrthoDB" id="9800897at2"/>
<dbReference type="PANTHER" id="PTHR44591">
    <property type="entry name" value="STRESS RESPONSE REGULATOR PROTEIN 1"/>
    <property type="match status" value="1"/>
</dbReference>
<evidence type="ECO:0000259" key="3">
    <source>
        <dbReference type="PROSITE" id="PS50110"/>
    </source>
</evidence>
<dbReference type="EMBL" id="LSTO01000001">
    <property type="protein sequence ID" value="OWW21417.1"/>
    <property type="molecule type" value="Genomic_DNA"/>
</dbReference>
<feature type="modified residue" description="4-aspartylphosphate" evidence="2">
    <location>
        <position position="54"/>
    </location>
</feature>
<proteinExistence type="predicted"/>
<organism evidence="4 5">
    <name type="scientific">Noviherbaspirillum denitrificans</name>
    <dbReference type="NCBI Taxonomy" id="1968433"/>
    <lineage>
        <taxon>Bacteria</taxon>
        <taxon>Pseudomonadati</taxon>
        <taxon>Pseudomonadota</taxon>
        <taxon>Betaproteobacteria</taxon>
        <taxon>Burkholderiales</taxon>
        <taxon>Oxalobacteraceae</taxon>
        <taxon>Noviherbaspirillum</taxon>
    </lineage>
</organism>
<dbReference type="SMART" id="SM00448">
    <property type="entry name" value="REC"/>
    <property type="match status" value="1"/>
</dbReference>
<dbReference type="SUPFAM" id="SSF52172">
    <property type="entry name" value="CheY-like"/>
    <property type="match status" value="1"/>
</dbReference>
<name>A0A254TGZ1_9BURK</name>
<comment type="caution">
    <text evidence="4">The sequence shown here is derived from an EMBL/GenBank/DDBJ whole genome shotgun (WGS) entry which is preliminary data.</text>
</comment>
<dbReference type="PANTHER" id="PTHR44591:SF3">
    <property type="entry name" value="RESPONSE REGULATORY DOMAIN-CONTAINING PROTEIN"/>
    <property type="match status" value="1"/>
</dbReference>
<protein>
    <recommendedName>
        <fullName evidence="3">Response regulatory domain-containing protein</fullName>
    </recommendedName>
</protein>
<dbReference type="InterPro" id="IPR050595">
    <property type="entry name" value="Bact_response_regulator"/>
</dbReference>
<evidence type="ECO:0000313" key="4">
    <source>
        <dbReference type="EMBL" id="OWW21417.1"/>
    </source>
</evidence>
<dbReference type="InterPro" id="IPR011006">
    <property type="entry name" value="CheY-like_superfamily"/>
</dbReference>
<sequence>MAGKRLLVIEDDPANLRLMVLLLKAAGHEVTGALNGGEGLLAARRDLPDLILCDGRMPDMTGIEVLRSLRGDAATAGIPMVAVTGLARDGEVHELLDAGFNGYIAKPFDIKTFAAQVASFL</sequence>
<keyword evidence="5" id="KW-1185">Reference proteome</keyword>
<evidence type="ECO:0000256" key="2">
    <source>
        <dbReference type="PROSITE-ProRule" id="PRU00169"/>
    </source>
</evidence>
<dbReference type="GO" id="GO:0000160">
    <property type="term" value="P:phosphorelay signal transduction system"/>
    <property type="evidence" value="ECO:0007669"/>
    <property type="project" value="InterPro"/>
</dbReference>
<dbReference type="Gene3D" id="3.40.50.2300">
    <property type="match status" value="1"/>
</dbReference>